<dbReference type="Proteomes" id="UP001381693">
    <property type="component" value="Unassembled WGS sequence"/>
</dbReference>
<evidence type="ECO:0000313" key="1">
    <source>
        <dbReference type="EMBL" id="KAK7072679.1"/>
    </source>
</evidence>
<accession>A0AAN8X604</accession>
<feature type="non-terminal residue" evidence="1">
    <location>
        <position position="1"/>
    </location>
</feature>
<name>A0AAN8X604_HALRR</name>
<reference evidence="1 2" key="1">
    <citation type="submission" date="2023-11" db="EMBL/GenBank/DDBJ databases">
        <title>Halocaridina rubra genome assembly.</title>
        <authorList>
            <person name="Smith C."/>
        </authorList>
    </citation>
    <scope>NUCLEOTIDE SEQUENCE [LARGE SCALE GENOMIC DNA]</scope>
    <source>
        <strain evidence="1">EP-1</strain>
        <tissue evidence="1">Whole</tissue>
    </source>
</reference>
<dbReference type="AlphaFoldDB" id="A0AAN8X604"/>
<gene>
    <name evidence="1" type="ORF">SK128_016294</name>
</gene>
<proteinExistence type="predicted"/>
<comment type="caution">
    <text evidence="1">The sequence shown here is derived from an EMBL/GenBank/DDBJ whole genome shotgun (WGS) entry which is preliminary data.</text>
</comment>
<dbReference type="EMBL" id="JAXCGZ010013372">
    <property type="protein sequence ID" value="KAK7072679.1"/>
    <property type="molecule type" value="Genomic_DNA"/>
</dbReference>
<keyword evidence="2" id="KW-1185">Reference proteome</keyword>
<evidence type="ECO:0000313" key="2">
    <source>
        <dbReference type="Proteomes" id="UP001381693"/>
    </source>
</evidence>
<organism evidence="1 2">
    <name type="scientific">Halocaridina rubra</name>
    <name type="common">Hawaiian red shrimp</name>
    <dbReference type="NCBI Taxonomy" id="373956"/>
    <lineage>
        <taxon>Eukaryota</taxon>
        <taxon>Metazoa</taxon>
        <taxon>Ecdysozoa</taxon>
        <taxon>Arthropoda</taxon>
        <taxon>Crustacea</taxon>
        <taxon>Multicrustacea</taxon>
        <taxon>Malacostraca</taxon>
        <taxon>Eumalacostraca</taxon>
        <taxon>Eucarida</taxon>
        <taxon>Decapoda</taxon>
        <taxon>Pleocyemata</taxon>
        <taxon>Caridea</taxon>
        <taxon>Atyoidea</taxon>
        <taxon>Atyidae</taxon>
        <taxon>Halocaridina</taxon>
    </lineage>
</organism>
<sequence length="81" mass="8837">DAFHLVCSKEVPLSVPAQHFSDHVKTLETYKKGVAQFAALKSHSVCVTVQDAAKTTPSGYNEKKGVSLWTYGGRQVITSEK</sequence>
<protein>
    <submittedName>
        <fullName evidence="1">Uncharacterized protein</fullName>
    </submittedName>
</protein>